<dbReference type="GeneID" id="10545249"/>
<dbReference type="VEuPathDB" id="FungiDB:PGTG_15645"/>
<dbReference type="Proteomes" id="UP000008783">
    <property type="component" value="Unassembled WGS sequence"/>
</dbReference>
<organism evidence="1 2">
    <name type="scientific">Puccinia graminis f. sp. tritici (strain CRL 75-36-700-3 / race SCCL)</name>
    <name type="common">Black stem rust fungus</name>
    <dbReference type="NCBI Taxonomy" id="418459"/>
    <lineage>
        <taxon>Eukaryota</taxon>
        <taxon>Fungi</taxon>
        <taxon>Dikarya</taxon>
        <taxon>Basidiomycota</taxon>
        <taxon>Pucciniomycotina</taxon>
        <taxon>Pucciniomycetes</taxon>
        <taxon>Pucciniales</taxon>
        <taxon>Pucciniaceae</taxon>
        <taxon>Puccinia</taxon>
    </lineage>
</organism>
<protein>
    <submittedName>
        <fullName evidence="1">Uncharacterized protein</fullName>
    </submittedName>
</protein>
<reference evidence="2" key="2">
    <citation type="journal article" date="2011" name="Proc. Natl. Acad. Sci. U.S.A.">
        <title>Obligate biotrophy features unraveled by the genomic analysis of rust fungi.</title>
        <authorList>
            <person name="Duplessis S."/>
            <person name="Cuomo C.A."/>
            <person name="Lin Y.-C."/>
            <person name="Aerts A."/>
            <person name="Tisserant E."/>
            <person name="Veneault-Fourrey C."/>
            <person name="Joly D.L."/>
            <person name="Hacquard S."/>
            <person name="Amselem J."/>
            <person name="Cantarel B.L."/>
            <person name="Chiu R."/>
            <person name="Coutinho P.M."/>
            <person name="Feau N."/>
            <person name="Field M."/>
            <person name="Frey P."/>
            <person name="Gelhaye E."/>
            <person name="Goldberg J."/>
            <person name="Grabherr M.G."/>
            <person name="Kodira C.D."/>
            <person name="Kohler A."/>
            <person name="Kuees U."/>
            <person name="Lindquist E.A."/>
            <person name="Lucas S.M."/>
            <person name="Mago R."/>
            <person name="Mauceli E."/>
            <person name="Morin E."/>
            <person name="Murat C."/>
            <person name="Pangilinan J.L."/>
            <person name="Park R."/>
            <person name="Pearson M."/>
            <person name="Quesneville H."/>
            <person name="Rouhier N."/>
            <person name="Sakthikumar S."/>
            <person name="Salamov A.A."/>
            <person name="Schmutz J."/>
            <person name="Selles B."/>
            <person name="Shapiro H."/>
            <person name="Tanguay P."/>
            <person name="Tuskan G.A."/>
            <person name="Henrissat B."/>
            <person name="Van de Peer Y."/>
            <person name="Rouze P."/>
            <person name="Ellis J.G."/>
            <person name="Dodds P.N."/>
            <person name="Schein J.E."/>
            <person name="Zhong S."/>
            <person name="Hamelin R.C."/>
            <person name="Grigoriev I.V."/>
            <person name="Szabo L.J."/>
            <person name="Martin F."/>
        </authorList>
    </citation>
    <scope>NUCLEOTIDE SEQUENCE [LARGE SCALE GENOMIC DNA]</scope>
    <source>
        <strain evidence="2">CRL 75-36-700-3 / race SCCL</strain>
    </source>
</reference>
<name>E3KZF7_PUCGT</name>
<dbReference type="AlphaFoldDB" id="E3KZF7"/>
<dbReference type="EMBL" id="DS178324">
    <property type="protein sequence ID" value="EFP89682.1"/>
    <property type="molecule type" value="Genomic_DNA"/>
</dbReference>
<dbReference type="InParanoid" id="E3KZF7"/>
<evidence type="ECO:0000313" key="2">
    <source>
        <dbReference type="Proteomes" id="UP000008783"/>
    </source>
</evidence>
<dbReference type="HOGENOM" id="CLU_1993745_0_0_1"/>
<gene>
    <name evidence="1" type="ORF">PGTG_15645</name>
</gene>
<dbReference type="RefSeq" id="XP_003334101.1">
    <property type="nucleotide sequence ID" value="XM_003334053.1"/>
</dbReference>
<accession>E3KZF7</accession>
<evidence type="ECO:0000313" key="1">
    <source>
        <dbReference type="EMBL" id="EFP89682.1"/>
    </source>
</evidence>
<reference key="1">
    <citation type="submission" date="2007-01" db="EMBL/GenBank/DDBJ databases">
        <title>The Genome Sequence of Puccinia graminis f. sp. tritici Strain CRL 75-36-700-3.</title>
        <authorList>
            <consortium name="The Broad Institute Genome Sequencing Platform"/>
            <person name="Birren B."/>
            <person name="Lander E."/>
            <person name="Galagan J."/>
            <person name="Nusbaum C."/>
            <person name="Devon K."/>
            <person name="Cuomo C."/>
            <person name="Jaffe D."/>
            <person name="Butler J."/>
            <person name="Alvarez P."/>
            <person name="Gnerre S."/>
            <person name="Grabherr M."/>
            <person name="Mauceli E."/>
            <person name="Brockman W."/>
            <person name="Young S."/>
            <person name="LaButti K."/>
            <person name="Sykes S."/>
            <person name="DeCaprio D."/>
            <person name="Crawford M."/>
            <person name="Koehrsen M."/>
            <person name="Engels R."/>
            <person name="Montgomery P."/>
            <person name="Pearson M."/>
            <person name="Howarth C."/>
            <person name="Larson L."/>
            <person name="White J."/>
            <person name="Zeng Q."/>
            <person name="Kodira C."/>
            <person name="Yandava C."/>
            <person name="Alvarado L."/>
            <person name="O'Leary S."/>
            <person name="Szabo L."/>
            <person name="Dean R."/>
            <person name="Schein J."/>
        </authorList>
    </citation>
    <scope>NUCLEOTIDE SEQUENCE</scope>
    <source>
        <strain>CRL 75-36-700-3</strain>
    </source>
</reference>
<sequence length="125" mass="13565">MGQTLLCTGVCVEHPNEQNPPTNHTACNSIRGRPIGPMPGSYGTAQVLNAYKYAFRTHIGRAGRHTNLQASGVPACTPFCNGVRLSTPFRLSADGPQDVKPPNFFSPVFLESVLQTLRLVWESTP</sequence>
<keyword evidence="2" id="KW-1185">Reference proteome</keyword>
<proteinExistence type="predicted"/>
<dbReference type="KEGG" id="pgr:PGTG_15645"/>